<evidence type="ECO:0000313" key="3">
    <source>
        <dbReference type="Proteomes" id="UP000015351"/>
    </source>
</evidence>
<evidence type="ECO:0000256" key="1">
    <source>
        <dbReference type="SAM" id="MobiDB-lite"/>
    </source>
</evidence>
<reference evidence="3" key="1">
    <citation type="journal article" date="2013" name="Stand. Genomic Sci.">
        <title>Genome sequence of the Litoreibacter arenae type strain (DSM 19593(T)), a member of the Roseobacter clade isolated from sea sand.</title>
        <authorList>
            <person name="Riedel T."/>
            <person name="Fiebig A."/>
            <person name="Petersen J."/>
            <person name="Gronow S."/>
            <person name="Kyrpides N.C."/>
            <person name="Goker M."/>
            <person name="Klenk H.P."/>
        </authorList>
    </citation>
    <scope>NUCLEOTIDE SEQUENCE [LARGE SCALE GENOMIC DNA]</scope>
    <source>
        <strain evidence="3">DSM 19593</strain>
    </source>
</reference>
<dbReference type="HOGENOM" id="CLU_3137368_0_0_5"/>
<accession>S9RHT9</accession>
<dbReference type="EMBL" id="AONI01000015">
    <property type="protein sequence ID" value="EPX77645.1"/>
    <property type="molecule type" value="Genomic_DNA"/>
</dbReference>
<feature type="region of interest" description="Disordered" evidence="1">
    <location>
        <begin position="22"/>
        <end position="49"/>
    </location>
</feature>
<dbReference type="Proteomes" id="UP000015351">
    <property type="component" value="Unassembled WGS sequence"/>
</dbReference>
<dbReference type="AlphaFoldDB" id="S9RHT9"/>
<keyword evidence="3" id="KW-1185">Reference proteome</keyword>
<gene>
    <name evidence="2" type="ORF">thalar_03370</name>
</gene>
<evidence type="ECO:0000313" key="2">
    <source>
        <dbReference type="EMBL" id="EPX77645.1"/>
    </source>
</evidence>
<organism evidence="2 3">
    <name type="scientific">Litoreibacter arenae DSM 19593</name>
    <dbReference type="NCBI Taxonomy" id="1123360"/>
    <lineage>
        <taxon>Bacteria</taxon>
        <taxon>Pseudomonadati</taxon>
        <taxon>Pseudomonadota</taxon>
        <taxon>Alphaproteobacteria</taxon>
        <taxon>Rhodobacterales</taxon>
        <taxon>Roseobacteraceae</taxon>
        <taxon>Litoreibacter</taxon>
    </lineage>
</organism>
<comment type="caution">
    <text evidence="2">The sequence shown here is derived from an EMBL/GenBank/DDBJ whole genome shotgun (WGS) entry which is preliminary data.</text>
</comment>
<sequence>MGPCVPAIRGIGPVEAHPQAAAPLGLGSQRQARRRQNARSNARLEQAAS</sequence>
<name>S9RHT9_9RHOB</name>
<proteinExistence type="predicted"/>
<protein>
    <submittedName>
        <fullName evidence="2">Uncharacterized protein</fullName>
    </submittedName>
</protein>